<reference evidence="1 2" key="1">
    <citation type="submission" date="2024-06" db="EMBL/GenBank/DDBJ databases">
        <title>Genomic Encyclopedia of Type Strains, Phase IV (KMG-IV): sequencing the most valuable type-strain genomes for metagenomic binning, comparative biology and taxonomic classification.</title>
        <authorList>
            <person name="Goeker M."/>
        </authorList>
    </citation>
    <scope>NUCLEOTIDE SEQUENCE [LARGE SCALE GENOMIC DNA]</scope>
    <source>
        <strain evidence="1 2">DSM 29780</strain>
    </source>
</reference>
<protein>
    <submittedName>
        <fullName evidence="1">Uncharacterized protein</fullName>
    </submittedName>
</protein>
<dbReference type="Proteomes" id="UP001549047">
    <property type="component" value="Unassembled WGS sequence"/>
</dbReference>
<accession>A0ABV2J012</accession>
<keyword evidence="2" id="KW-1185">Reference proteome</keyword>
<gene>
    <name evidence="1" type="ORF">ABID16_002424</name>
</gene>
<name>A0ABV2J012_9HYPH</name>
<evidence type="ECO:0000313" key="1">
    <source>
        <dbReference type="EMBL" id="MET3614087.1"/>
    </source>
</evidence>
<evidence type="ECO:0000313" key="2">
    <source>
        <dbReference type="Proteomes" id="UP001549047"/>
    </source>
</evidence>
<proteinExistence type="predicted"/>
<organism evidence="1 2">
    <name type="scientific">Rhizobium aquaticum</name>
    <dbReference type="NCBI Taxonomy" id="1549636"/>
    <lineage>
        <taxon>Bacteria</taxon>
        <taxon>Pseudomonadati</taxon>
        <taxon>Pseudomonadota</taxon>
        <taxon>Alphaproteobacteria</taxon>
        <taxon>Hyphomicrobiales</taxon>
        <taxon>Rhizobiaceae</taxon>
        <taxon>Rhizobium/Agrobacterium group</taxon>
        <taxon>Rhizobium</taxon>
    </lineage>
</organism>
<dbReference type="RefSeq" id="WP_354556604.1">
    <property type="nucleotide sequence ID" value="NZ_JBEPMB010000003.1"/>
</dbReference>
<comment type="caution">
    <text evidence="1">The sequence shown here is derived from an EMBL/GenBank/DDBJ whole genome shotgun (WGS) entry which is preliminary data.</text>
</comment>
<dbReference type="EMBL" id="JBEPMB010000003">
    <property type="protein sequence ID" value="MET3614087.1"/>
    <property type="molecule type" value="Genomic_DNA"/>
</dbReference>
<sequence>MPIEHVIKFGNELPMAALAVIFGMEIRDEGSKATHDPQELQVLSLGNLRRRKLQLSPDTFSDRMDINVIRASGNNQGNYRDTQDSAIEGLFKNCTFCVHCIRLWLHPLGETQAIRKLRTHIERPLSSLAVAT</sequence>